<proteinExistence type="predicted"/>
<name>A0A3B0YQG9_9ZZZZ</name>
<protein>
    <submittedName>
        <fullName evidence="1">Uncharacterized protein</fullName>
    </submittedName>
</protein>
<accession>A0A3B0YQG9</accession>
<reference evidence="1" key="1">
    <citation type="submission" date="2018-06" db="EMBL/GenBank/DDBJ databases">
        <authorList>
            <person name="Zhirakovskaya E."/>
        </authorList>
    </citation>
    <scope>NUCLEOTIDE SEQUENCE</scope>
</reference>
<organism evidence="1">
    <name type="scientific">hydrothermal vent metagenome</name>
    <dbReference type="NCBI Taxonomy" id="652676"/>
    <lineage>
        <taxon>unclassified sequences</taxon>
        <taxon>metagenomes</taxon>
        <taxon>ecological metagenomes</taxon>
    </lineage>
</organism>
<dbReference type="AlphaFoldDB" id="A0A3B0YQG9"/>
<sequence>MEDMSSKYKGRREEIEKFFEVADVVAGSEQEHTSPSKHYKLMIEEYSKGPGTWSYSRGRVYDLNNQIVADIKRNYGIFWHCWFQHPNGYEYLLCGEDYQGYTFVNLTKGTVQTYFPEGAYNGAGFCWAKVFPSEDGKLLAVDGCYWACPYALVLYDFNDPESLPLNELLRVEDLNDSEGWKNNNTFIMTREIECRKNDGVPYADLDEEEQDRLDSNSSLVEYINETVEVKWPQ</sequence>
<evidence type="ECO:0000313" key="1">
    <source>
        <dbReference type="EMBL" id="VAW77747.1"/>
    </source>
</evidence>
<dbReference type="EMBL" id="UOFL01000135">
    <property type="protein sequence ID" value="VAW77747.1"/>
    <property type="molecule type" value="Genomic_DNA"/>
</dbReference>
<gene>
    <name evidence="1" type="ORF">MNBD_GAMMA12-3202</name>
</gene>